<dbReference type="Gramene" id="TraesCS3A03G0010900.1">
    <property type="protein sequence ID" value="TraesCS3A03G0010900.1.CDS"/>
    <property type="gene ID" value="TraesCS3A03G0010900"/>
</dbReference>
<evidence type="ECO:0000313" key="3">
    <source>
        <dbReference type="Proteomes" id="UP000019116"/>
    </source>
</evidence>
<dbReference type="Gramene" id="TraesCS3A03G0011400.1">
    <property type="protein sequence ID" value="TraesCS3A03G0011400.1.CDS"/>
    <property type="gene ID" value="TraesCS3A03G0011400"/>
</dbReference>
<reference evidence="2" key="1">
    <citation type="submission" date="2018-08" db="EMBL/GenBank/DDBJ databases">
        <authorList>
            <person name="Rossello M."/>
        </authorList>
    </citation>
    <scope>NUCLEOTIDE SEQUENCE [LARGE SCALE GENOMIC DNA]</scope>
    <source>
        <strain evidence="2">cv. Chinese Spring</strain>
    </source>
</reference>
<dbReference type="Gramene" id="TraesCS3A03G0009500.1">
    <property type="protein sequence ID" value="TraesCS3A03G0009500.1.CDS"/>
    <property type="gene ID" value="TraesCS3A03G0009500"/>
</dbReference>
<dbReference type="Gramene" id="TraesCS3A02G005200.1">
    <property type="protein sequence ID" value="TraesCS3A02G005200.1"/>
    <property type="gene ID" value="TraesCS3A02G005200"/>
</dbReference>
<organism evidence="2">
    <name type="scientific">Triticum aestivum</name>
    <name type="common">Wheat</name>
    <dbReference type="NCBI Taxonomy" id="4565"/>
    <lineage>
        <taxon>Eukaryota</taxon>
        <taxon>Viridiplantae</taxon>
        <taxon>Streptophyta</taxon>
        <taxon>Embryophyta</taxon>
        <taxon>Tracheophyta</taxon>
        <taxon>Spermatophyta</taxon>
        <taxon>Magnoliopsida</taxon>
        <taxon>Liliopsida</taxon>
        <taxon>Poales</taxon>
        <taxon>Poaceae</taxon>
        <taxon>BOP clade</taxon>
        <taxon>Pooideae</taxon>
        <taxon>Triticodae</taxon>
        <taxon>Triticeae</taxon>
        <taxon>Triticinae</taxon>
        <taxon>Triticum</taxon>
    </lineage>
</organism>
<sequence length="82" mass="9608">MEAWRKTTMCCLILFCLMATCSEVSSTENMCYHNHWNKCHPDQNGMCRDSCVKDGWDDGQCRNRFKRLMGAKCECYPKTCDH</sequence>
<evidence type="ECO:0008006" key="4">
    <source>
        <dbReference type="Google" id="ProtNLM"/>
    </source>
</evidence>
<dbReference type="PaxDb" id="4565-Traes_4AS_5D27D310D.1"/>
<dbReference type="EnsemblPlants" id="TraesCS3A02G004900.1">
    <property type="protein sequence ID" value="TraesCS3A02G004900.1"/>
    <property type="gene ID" value="TraesCS3A02G004900"/>
</dbReference>
<dbReference type="Proteomes" id="UP000019116">
    <property type="component" value="Chromosome 3A"/>
</dbReference>
<name>A0A341RRI1_WHEAT</name>
<dbReference type="Gramene" id="TraesCS3A02G004900.1">
    <property type="protein sequence ID" value="TraesCS3A02G004900.1"/>
    <property type="gene ID" value="TraesCS3A02G004900"/>
</dbReference>
<protein>
    <recommendedName>
        <fullName evidence="4">Knottin scorpion toxin-like domain-containing protein</fullName>
    </recommendedName>
</protein>
<dbReference type="EnsemblPlants" id="TraesCS3A02G004400.1">
    <property type="protein sequence ID" value="TraesCS3A02G004400.1"/>
    <property type="gene ID" value="TraesCS3A02G004400"/>
</dbReference>
<dbReference type="AlphaFoldDB" id="A0A341RRI1"/>
<keyword evidence="3" id="KW-1185">Reference proteome</keyword>
<feature type="chain" id="PRO_5043164206" description="Knottin scorpion toxin-like domain-containing protein" evidence="1">
    <location>
        <begin position="27"/>
        <end position="82"/>
    </location>
</feature>
<reference evidence="2" key="2">
    <citation type="submission" date="2018-10" db="UniProtKB">
        <authorList>
            <consortium name="EnsemblPlants"/>
        </authorList>
    </citation>
    <scope>IDENTIFICATION</scope>
</reference>
<keyword evidence="1" id="KW-0732">Signal</keyword>
<feature type="signal peptide" evidence="1">
    <location>
        <begin position="1"/>
        <end position="26"/>
    </location>
</feature>
<accession>A0A341RRI1</accession>
<dbReference type="SMR" id="A0A341RRI1"/>
<proteinExistence type="predicted"/>
<dbReference type="Gramene" id="TraesCS3A02G004400.1">
    <property type="protein sequence ID" value="TraesCS3A02G004400.1"/>
    <property type="gene ID" value="TraesCS3A02G004400"/>
</dbReference>
<dbReference type="OrthoDB" id="706664at2759"/>
<dbReference type="Gramene" id="TraesNOR3A03G01326080.1">
    <property type="protein sequence ID" value="TraesNOR3A03G01326080.1"/>
    <property type="gene ID" value="TraesNOR3A03G01326080"/>
</dbReference>
<evidence type="ECO:0000256" key="1">
    <source>
        <dbReference type="SAM" id="SignalP"/>
    </source>
</evidence>
<dbReference type="EnsemblPlants" id="TraesCS3A02G005200.1">
    <property type="protein sequence ID" value="TraesCS3A02G005200.1"/>
    <property type="gene ID" value="TraesCS3A02G005200"/>
</dbReference>
<evidence type="ECO:0000313" key="2">
    <source>
        <dbReference type="EnsemblPlants" id="TraesCS3A02G004400.1"/>
    </source>
</evidence>